<sequence length="170" mass="18977">MKPMIARHLAAGLLAASLALGALVSPANALTDDEAGEVTRLLNELYPSAGSFAFDEEEADASYDRDQDQDRLIEKAGFDRDSWRRVLGETFRGYLALMPDDAFTGRFKQMTDRLKANTTLTPEQKQEMQAMVDEQWAEIATLREEGKEFADTVRRYADLLHVVMGEDAGN</sequence>
<feature type="signal peptide" evidence="1">
    <location>
        <begin position="1"/>
        <end position="29"/>
    </location>
</feature>
<evidence type="ECO:0008006" key="4">
    <source>
        <dbReference type="Google" id="ProtNLM"/>
    </source>
</evidence>
<evidence type="ECO:0000256" key="1">
    <source>
        <dbReference type="SAM" id="SignalP"/>
    </source>
</evidence>
<dbReference type="EMBL" id="JACHOU010000005">
    <property type="protein sequence ID" value="MBB6355038.1"/>
    <property type="molecule type" value="Genomic_DNA"/>
</dbReference>
<dbReference type="RefSeq" id="WP_184699722.1">
    <property type="nucleotide sequence ID" value="NZ_BAABEG010000001.1"/>
</dbReference>
<keyword evidence="1" id="KW-0732">Signal</keyword>
<dbReference type="Proteomes" id="UP000536262">
    <property type="component" value="Unassembled WGS sequence"/>
</dbReference>
<organism evidence="2 3">
    <name type="scientific">Aminobacter aganoensis</name>
    <dbReference type="NCBI Taxonomy" id="83264"/>
    <lineage>
        <taxon>Bacteria</taxon>
        <taxon>Pseudomonadati</taxon>
        <taxon>Pseudomonadota</taxon>
        <taxon>Alphaproteobacteria</taxon>
        <taxon>Hyphomicrobiales</taxon>
        <taxon>Phyllobacteriaceae</taxon>
        <taxon>Aminobacter</taxon>
    </lineage>
</organism>
<dbReference type="AlphaFoldDB" id="A0A7X0F8E2"/>
<feature type="chain" id="PRO_5030525320" description="LTXXQ motif family protein" evidence="1">
    <location>
        <begin position="30"/>
        <end position="170"/>
    </location>
</feature>
<reference evidence="2 3" key="1">
    <citation type="submission" date="2020-08" db="EMBL/GenBank/DDBJ databases">
        <title>Genomic Encyclopedia of Type Strains, Phase IV (KMG-IV): sequencing the most valuable type-strain genomes for metagenomic binning, comparative biology and taxonomic classification.</title>
        <authorList>
            <person name="Goeker M."/>
        </authorList>
    </citation>
    <scope>NUCLEOTIDE SEQUENCE [LARGE SCALE GENOMIC DNA]</scope>
    <source>
        <strain evidence="2 3">DSM 7051</strain>
    </source>
</reference>
<gene>
    <name evidence="2" type="ORF">GGR00_002834</name>
</gene>
<accession>A0A7X0F8E2</accession>
<comment type="caution">
    <text evidence="2">The sequence shown here is derived from an EMBL/GenBank/DDBJ whole genome shotgun (WGS) entry which is preliminary data.</text>
</comment>
<protein>
    <recommendedName>
        <fullName evidence="4">LTXXQ motif family protein</fullName>
    </recommendedName>
</protein>
<proteinExistence type="predicted"/>
<evidence type="ECO:0000313" key="3">
    <source>
        <dbReference type="Proteomes" id="UP000536262"/>
    </source>
</evidence>
<evidence type="ECO:0000313" key="2">
    <source>
        <dbReference type="EMBL" id="MBB6355038.1"/>
    </source>
</evidence>
<keyword evidence="3" id="KW-1185">Reference proteome</keyword>
<name>A0A7X0F8E2_9HYPH</name>